<sequence>MQTTHPILDATLDGHRGRAERRVNPYPYNTLDWLAWRAGYELAAMGWPAPLDARKVKGDAIQARYAKRKIKVSFSGERAFVNVY</sequence>
<organism evidence="2">
    <name type="scientific">uncultured Caudovirales phage</name>
    <dbReference type="NCBI Taxonomy" id="2100421"/>
    <lineage>
        <taxon>Viruses</taxon>
        <taxon>Duplodnaviria</taxon>
        <taxon>Heunggongvirae</taxon>
        <taxon>Uroviricota</taxon>
        <taxon>Caudoviricetes</taxon>
        <taxon>Peduoviridae</taxon>
        <taxon>Maltschvirus</taxon>
        <taxon>Maltschvirus maltsch</taxon>
    </lineage>
</organism>
<gene>
    <name evidence="3" type="ORF">UFOVP1010_23</name>
    <name evidence="4" type="ORF">UFOVP1359_11</name>
    <name evidence="1" type="ORF">UFOVP838_32</name>
    <name evidence="2" type="ORF">UFOVP932_35</name>
</gene>
<protein>
    <submittedName>
        <fullName evidence="2">Uncharacterized protein</fullName>
    </submittedName>
</protein>
<accession>A0A6J5PLF3</accession>
<proteinExistence type="predicted"/>
<evidence type="ECO:0000313" key="1">
    <source>
        <dbReference type="EMBL" id="CAB4166503.1"/>
    </source>
</evidence>
<dbReference type="EMBL" id="LR796880">
    <property type="protein sequence ID" value="CAB4171867.1"/>
    <property type="molecule type" value="Genomic_DNA"/>
</dbReference>
<reference evidence="2" key="1">
    <citation type="submission" date="2020-05" db="EMBL/GenBank/DDBJ databases">
        <authorList>
            <person name="Chiriac C."/>
            <person name="Salcher M."/>
            <person name="Ghai R."/>
            <person name="Kavagutti S V."/>
        </authorList>
    </citation>
    <scope>NUCLEOTIDE SEQUENCE</scope>
</reference>
<dbReference type="EMBL" id="LR796792">
    <property type="protein sequence ID" value="CAB4166503.1"/>
    <property type="molecule type" value="Genomic_DNA"/>
</dbReference>
<dbReference type="EMBL" id="LR797309">
    <property type="protein sequence ID" value="CAB4201883.1"/>
    <property type="molecule type" value="Genomic_DNA"/>
</dbReference>
<evidence type="ECO:0000313" key="4">
    <source>
        <dbReference type="EMBL" id="CAB4201883.1"/>
    </source>
</evidence>
<name>A0A6J5PLF3_9CAUD</name>
<evidence type="ECO:0000313" key="2">
    <source>
        <dbReference type="EMBL" id="CAB4171867.1"/>
    </source>
</evidence>
<evidence type="ECO:0000313" key="3">
    <source>
        <dbReference type="EMBL" id="CAB4177641.1"/>
    </source>
</evidence>
<dbReference type="EMBL" id="LR796955">
    <property type="protein sequence ID" value="CAB4177641.1"/>
    <property type="molecule type" value="Genomic_DNA"/>
</dbReference>